<evidence type="ECO:0000256" key="3">
    <source>
        <dbReference type="ARBA" id="ARBA00022525"/>
    </source>
</evidence>
<comment type="caution">
    <text evidence="5">The sequence shown here is derived from an EMBL/GenBank/DDBJ whole genome shotgun (WGS) entry which is preliminary data.</text>
</comment>
<accession>A0AAN4ZHR7</accession>
<evidence type="ECO:0000313" key="6">
    <source>
        <dbReference type="Proteomes" id="UP001328107"/>
    </source>
</evidence>
<proteinExistence type="inferred from homology"/>
<dbReference type="EMBL" id="BTRK01000002">
    <property type="protein sequence ID" value="GMR38638.1"/>
    <property type="molecule type" value="Genomic_DNA"/>
</dbReference>
<dbReference type="AlphaFoldDB" id="A0AAN4ZHR7"/>
<dbReference type="PANTHER" id="PTHR21700">
    <property type="entry name" value="TRANSTHYRETIN-LIKE FAMILY PROTEIN-RELATED"/>
    <property type="match status" value="1"/>
</dbReference>
<evidence type="ECO:0000256" key="4">
    <source>
        <dbReference type="ARBA" id="ARBA00022729"/>
    </source>
</evidence>
<dbReference type="PANTHER" id="PTHR21700:SF3">
    <property type="entry name" value="TRANSTHYRETIN-LIKE PROTEIN 5"/>
    <property type="match status" value="1"/>
</dbReference>
<dbReference type="Gene3D" id="2.60.40.3330">
    <property type="match status" value="1"/>
</dbReference>
<keyword evidence="3" id="KW-0964">Secreted</keyword>
<dbReference type="InterPro" id="IPR038479">
    <property type="entry name" value="Transthyretin-like_sf"/>
</dbReference>
<dbReference type="Proteomes" id="UP001328107">
    <property type="component" value="Unassembled WGS sequence"/>
</dbReference>
<protein>
    <recommendedName>
        <fullName evidence="7">Transthyretin-like family protein</fullName>
    </recommendedName>
</protein>
<reference evidence="6" key="1">
    <citation type="submission" date="2022-10" db="EMBL/GenBank/DDBJ databases">
        <title>Genome assembly of Pristionchus species.</title>
        <authorList>
            <person name="Yoshida K."/>
            <person name="Sommer R.J."/>
        </authorList>
    </citation>
    <scope>NUCLEOTIDE SEQUENCE [LARGE SCALE GENOMIC DNA]</scope>
    <source>
        <strain evidence="6">RS5460</strain>
    </source>
</reference>
<sequence>ITATIYLKRQLDMFSPAKSFLIIAVPLQQSRPFCSRLHRSAAVSGTLMCNGRPAANVKVRMYDDDSGPDLDDLIGEGTSDGEGRFMLRGTTDETMTIDPKLNI</sequence>
<dbReference type="GO" id="GO:0009986">
    <property type="term" value="C:cell surface"/>
    <property type="evidence" value="ECO:0007669"/>
    <property type="project" value="InterPro"/>
</dbReference>
<keyword evidence="6" id="KW-1185">Reference proteome</keyword>
<gene>
    <name evidence="5" type="ORF">PMAYCL1PPCAC_08833</name>
</gene>
<organism evidence="5 6">
    <name type="scientific">Pristionchus mayeri</name>
    <dbReference type="NCBI Taxonomy" id="1317129"/>
    <lineage>
        <taxon>Eukaryota</taxon>
        <taxon>Metazoa</taxon>
        <taxon>Ecdysozoa</taxon>
        <taxon>Nematoda</taxon>
        <taxon>Chromadorea</taxon>
        <taxon>Rhabditida</taxon>
        <taxon>Rhabditina</taxon>
        <taxon>Diplogasteromorpha</taxon>
        <taxon>Diplogasteroidea</taxon>
        <taxon>Neodiplogasteridae</taxon>
        <taxon>Pristionchus</taxon>
    </lineage>
</organism>
<dbReference type="Pfam" id="PF01060">
    <property type="entry name" value="TTR-52"/>
    <property type="match status" value="1"/>
</dbReference>
<evidence type="ECO:0000256" key="2">
    <source>
        <dbReference type="ARBA" id="ARBA00010112"/>
    </source>
</evidence>
<evidence type="ECO:0000256" key="1">
    <source>
        <dbReference type="ARBA" id="ARBA00004613"/>
    </source>
</evidence>
<dbReference type="InterPro" id="IPR001534">
    <property type="entry name" value="Transthyretin-like"/>
</dbReference>
<evidence type="ECO:0000313" key="5">
    <source>
        <dbReference type="EMBL" id="GMR38638.1"/>
    </source>
</evidence>
<comment type="similarity">
    <text evidence="2">Belongs to the nematode transthyretin-like family.</text>
</comment>
<comment type="subcellular location">
    <subcellularLocation>
        <location evidence="1">Secreted</location>
    </subcellularLocation>
</comment>
<keyword evidence="4" id="KW-0732">Signal</keyword>
<dbReference type="GO" id="GO:0005576">
    <property type="term" value="C:extracellular region"/>
    <property type="evidence" value="ECO:0007669"/>
    <property type="project" value="UniProtKB-SubCell"/>
</dbReference>
<evidence type="ECO:0008006" key="7">
    <source>
        <dbReference type="Google" id="ProtNLM"/>
    </source>
</evidence>
<feature type="non-terminal residue" evidence="5">
    <location>
        <position position="1"/>
    </location>
</feature>
<name>A0AAN4ZHR7_9BILA</name>